<dbReference type="SUPFAM" id="SSF47473">
    <property type="entry name" value="EF-hand"/>
    <property type="match status" value="1"/>
</dbReference>
<evidence type="ECO:0000313" key="2">
    <source>
        <dbReference type="RefSeq" id="XP_006823384.1"/>
    </source>
</evidence>
<organism evidence="1 2">
    <name type="scientific">Saccoglossus kowalevskii</name>
    <name type="common">Acorn worm</name>
    <dbReference type="NCBI Taxonomy" id="10224"/>
    <lineage>
        <taxon>Eukaryota</taxon>
        <taxon>Metazoa</taxon>
        <taxon>Hemichordata</taxon>
        <taxon>Enteropneusta</taxon>
        <taxon>Harrimaniidae</taxon>
        <taxon>Saccoglossus</taxon>
    </lineage>
</organism>
<keyword evidence="1" id="KW-1185">Reference proteome</keyword>
<dbReference type="InterPro" id="IPR011992">
    <property type="entry name" value="EF-hand-dom_pair"/>
</dbReference>
<protein>
    <submittedName>
        <fullName evidence="2">Uncharacterized protein LOC102808692</fullName>
    </submittedName>
</protein>
<gene>
    <name evidence="2" type="primary">LOC102808692</name>
</gene>
<name>A0ABM0MTP3_SACKO</name>
<dbReference type="Gene3D" id="1.10.238.10">
    <property type="entry name" value="EF-hand"/>
    <property type="match status" value="1"/>
</dbReference>
<dbReference type="GeneID" id="102808692"/>
<dbReference type="Proteomes" id="UP000694865">
    <property type="component" value="Unplaced"/>
</dbReference>
<dbReference type="RefSeq" id="XP_006823384.1">
    <property type="nucleotide sequence ID" value="XM_006823321.1"/>
</dbReference>
<evidence type="ECO:0000313" key="1">
    <source>
        <dbReference type="Proteomes" id="UP000694865"/>
    </source>
</evidence>
<reference evidence="2" key="1">
    <citation type="submission" date="2025-08" db="UniProtKB">
        <authorList>
            <consortium name="RefSeq"/>
        </authorList>
    </citation>
    <scope>IDENTIFICATION</scope>
    <source>
        <tissue evidence="2">Testes</tissue>
    </source>
</reference>
<sequence length="156" mass="17991">MEPKSMNAVIEIVPDFVQNSTTIALTWFEERFLNTRESRFIKEREFVDRATSLSEDLAYQLYTIFSGQNGGSMYFHELIGALYRLSSKGKQKQDVDWFYKLFKNVCGENHEISMKSFRDTIKTSQCAKKLFKILDAHGSGYLSCVDIVSCLRVISL</sequence>
<accession>A0ABM0MTP3</accession>
<proteinExistence type="predicted"/>